<evidence type="ECO:0008006" key="2">
    <source>
        <dbReference type="Google" id="ProtNLM"/>
    </source>
</evidence>
<reference evidence="1" key="2">
    <citation type="journal article" date="2024" name="Plant">
        <title>Genomic evolution and insights into agronomic trait innovations of Sesamum species.</title>
        <authorList>
            <person name="Miao H."/>
            <person name="Wang L."/>
            <person name="Qu L."/>
            <person name="Liu H."/>
            <person name="Sun Y."/>
            <person name="Le M."/>
            <person name="Wang Q."/>
            <person name="Wei S."/>
            <person name="Zheng Y."/>
            <person name="Lin W."/>
            <person name="Duan Y."/>
            <person name="Cao H."/>
            <person name="Xiong S."/>
            <person name="Wang X."/>
            <person name="Wei L."/>
            <person name="Li C."/>
            <person name="Ma Q."/>
            <person name="Ju M."/>
            <person name="Zhao R."/>
            <person name="Li G."/>
            <person name="Mu C."/>
            <person name="Tian Q."/>
            <person name="Mei H."/>
            <person name="Zhang T."/>
            <person name="Gao T."/>
            <person name="Zhang H."/>
        </authorList>
    </citation>
    <scope>NUCLEOTIDE SEQUENCE</scope>
    <source>
        <strain evidence="1">KEN1</strain>
    </source>
</reference>
<name>A0AAW2WFT8_9LAMI</name>
<reference evidence="1" key="1">
    <citation type="submission" date="2020-06" db="EMBL/GenBank/DDBJ databases">
        <authorList>
            <person name="Li T."/>
            <person name="Hu X."/>
            <person name="Zhang T."/>
            <person name="Song X."/>
            <person name="Zhang H."/>
            <person name="Dai N."/>
            <person name="Sheng W."/>
            <person name="Hou X."/>
            <person name="Wei L."/>
        </authorList>
    </citation>
    <scope>NUCLEOTIDE SEQUENCE</scope>
    <source>
        <strain evidence="1">KEN1</strain>
        <tissue evidence="1">Leaf</tissue>
    </source>
</reference>
<dbReference type="EMBL" id="JACGWN010000008">
    <property type="protein sequence ID" value="KAL0438776.1"/>
    <property type="molecule type" value="Genomic_DNA"/>
</dbReference>
<organism evidence="1">
    <name type="scientific">Sesamum latifolium</name>
    <dbReference type="NCBI Taxonomy" id="2727402"/>
    <lineage>
        <taxon>Eukaryota</taxon>
        <taxon>Viridiplantae</taxon>
        <taxon>Streptophyta</taxon>
        <taxon>Embryophyta</taxon>
        <taxon>Tracheophyta</taxon>
        <taxon>Spermatophyta</taxon>
        <taxon>Magnoliopsida</taxon>
        <taxon>eudicotyledons</taxon>
        <taxon>Gunneridae</taxon>
        <taxon>Pentapetalae</taxon>
        <taxon>asterids</taxon>
        <taxon>lamiids</taxon>
        <taxon>Lamiales</taxon>
        <taxon>Pedaliaceae</taxon>
        <taxon>Sesamum</taxon>
    </lineage>
</organism>
<dbReference type="AlphaFoldDB" id="A0AAW2WFT8"/>
<protein>
    <recommendedName>
        <fullName evidence="2">TRASH domain-containing protein</fullName>
    </recommendedName>
</protein>
<dbReference type="InterPro" id="IPR004242">
    <property type="entry name" value="Transposase_21"/>
</dbReference>
<evidence type="ECO:0000313" key="1">
    <source>
        <dbReference type="EMBL" id="KAL0438776.1"/>
    </source>
</evidence>
<sequence>MGCPICIDDTRAFHLQYGRKACYFDCHRQFLPEDHPYRRNKKAFTKNHVENKVARPRLSRDNSSIGVQTLVLQLKCRCHQLKTMVAITSGRRKSSFGIFPTGQRF</sequence>
<gene>
    <name evidence="1" type="ORF">Slati_2360600</name>
</gene>
<dbReference type="Pfam" id="PF02992">
    <property type="entry name" value="Transposase_21"/>
    <property type="match status" value="1"/>
</dbReference>
<accession>A0AAW2WFT8</accession>
<comment type="caution">
    <text evidence="1">The sequence shown here is derived from an EMBL/GenBank/DDBJ whole genome shotgun (WGS) entry which is preliminary data.</text>
</comment>
<proteinExistence type="predicted"/>